<keyword evidence="3" id="KW-1003">Cell membrane</keyword>
<evidence type="ECO:0000256" key="7">
    <source>
        <dbReference type="ARBA" id="ARBA00035120"/>
    </source>
</evidence>
<keyword evidence="4 10" id="KW-0812">Transmembrane</keyword>
<sequence length="973" mass="107026">MDRGTNESEPNLSESFRQTSSVVSSVRRRFLSLSRSRSFQVDDDIESENVSEAGDIGDRALHSNSRNESGSISLSIDSGLENGMVFPISNDNFLRSNELWAHDSTALNTRSSVLPSPEEIMSPISTDAVVCSREKQEDKVKAFVLSPALEYISCLVYLAFFGILGVGSFLMGWWGVVFKEDISKVSGHLAIGLTTGYLGSLTTFSGWNQKMLDLSVSGHWVFSFVGFLIGLFLAAYSIKLGIGTAKCFKSFFQMSNRSATLASWRVDSPNHHFAVMVVLVVMLGLLWALSGAMLKEEYNHDSSGAQLWLGCIVAPLGVWIRWFLARLNGRGLGKAGSLKWIPFGTLIANVSAACIMAGLSTVKKAVHTKTCDTISTGIQFGFLGCLSTVSTFIAEYNAMEESQKSWRAYVYALITIVVSFSLGTLIYSVPVWSRGYKSFQVDDDIESENVSEAESPKDTFTLVPPEAAAFPFLSSHPSLSPQVMDRGTNESESILSESFRQTSSVASSVRRRSLSLSRSRSFQVDNDIESENVSEAGDIGDRALHSKRHNESGSISLSIDRELENGTVFPLSNETFLRSYGLWPHDSTALNTRSPVLPSPEEIVSPISTDAVVCSREKQEDKEKAFVLPPALEYISCLVYLAFFGILGVLTRYLLQKLFGPGVAGVTSDNYPLYLDLPSNMVGSFLMGWWGVVFKEDISKVSSHLAIGLTTGYLGSLTTFSGWNQKMLDLSVNGHWVFSFVGFLIGLFLAAYSIKLGVGMAKCFKSFFQMSNKSVDLASWRVDNPYHHFTVMVVLVVMLGLLWALSGALLKKEYSHDSSGAQLWLGCIVAPLGVWIRWFLARLNGRGLGKAGSLKWIPFGTLIANVSAACIMAALSTVKKAVHTKTCDTISTGIQFGFLGCLSTVSTFIAEYNAMEESQKNWRAYVYALITIVVSFGLGTLIYSVPVWSRGYERILFLRNTKLIWDKRDLKLK</sequence>
<dbReference type="PANTHER" id="PTHR28259">
    <property type="entry name" value="FLUORIDE EXPORT PROTEIN 1-RELATED"/>
    <property type="match status" value="1"/>
</dbReference>
<evidence type="ECO:0000256" key="9">
    <source>
        <dbReference type="SAM" id="MobiDB-lite"/>
    </source>
</evidence>
<feature type="transmembrane region" description="Helical" evidence="10">
    <location>
        <begin position="821"/>
        <end position="840"/>
    </location>
</feature>
<feature type="transmembrane region" description="Helical" evidence="10">
    <location>
        <begin position="219"/>
        <end position="238"/>
    </location>
</feature>
<evidence type="ECO:0000256" key="10">
    <source>
        <dbReference type="SAM" id="Phobius"/>
    </source>
</evidence>
<dbReference type="Pfam" id="PF02537">
    <property type="entry name" value="CRCB"/>
    <property type="match status" value="3"/>
</dbReference>
<feature type="transmembrane region" description="Helical" evidence="10">
    <location>
        <begin position="924"/>
        <end position="945"/>
    </location>
</feature>
<gene>
    <name evidence="11" type="ORF">NC653_014152</name>
</gene>
<evidence type="ECO:0000256" key="8">
    <source>
        <dbReference type="ARBA" id="ARBA00035585"/>
    </source>
</evidence>
<comment type="caution">
    <text evidence="11">The sequence shown here is derived from an EMBL/GenBank/DDBJ whole genome shotgun (WGS) entry which is preliminary data.</text>
</comment>
<evidence type="ECO:0000313" key="12">
    <source>
        <dbReference type="Proteomes" id="UP001164929"/>
    </source>
</evidence>
<accession>A0AAD6W3G3</accession>
<organism evidence="11 12">
    <name type="scientific">Populus alba x Populus x berolinensis</name>
    <dbReference type="NCBI Taxonomy" id="444605"/>
    <lineage>
        <taxon>Eukaryota</taxon>
        <taxon>Viridiplantae</taxon>
        <taxon>Streptophyta</taxon>
        <taxon>Embryophyta</taxon>
        <taxon>Tracheophyta</taxon>
        <taxon>Spermatophyta</taxon>
        <taxon>Magnoliopsida</taxon>
        <taxon>eudicotyledons</taxon>
        <taxon>Gunneridae</taxon>
        <taxon>Pentapetalae</taxon>
        <taxon>rosids</taxon>
        <taxon>fabids</taxon>
        <taxon>Malpighiales</taxon>
        <taxon>Salicaceae</taxon>
        <taxon>Saliceae</taxon>
        <taxon>Populus</taxon>
    </lineage>
</organism>
<evidence type="ECO:0000256" key="5">
    <source>
        <dbReference type="ARBA" id="ARBA00022989"/>
    </source>
</evidence>
<evidence type="ECO:0000256" key="6">
    <source>
        <dbReference type="ARBA" id="ARBA00023136"/>
    </source>
</evidence>
<proteinExistence type="inferred from homology"/>
<feature type="transmembrane region" description="Helical" evidence="10">
    <location>
        <begin position="673"/>
        <end position="693"/>
    </location>
</feature>
<keyword evidence="12" id="KW-1185">Reference proteome</keyword>
<dbReference type="GO" id="GO:0005886">
    <property type="term" value="C:plasma membrane"/>
    <property type="evidence" value="ECO:0007669"/>
    <property type="project" value="UniProtKB-SubCell"/>
</dbReference>
<dbReference type="PANTHER" id="PTHR28259:SF1">
    <property type="entry name" value="FLUORIDE EXPORT PROTEIN 1-RELATED"/>
    <property type="match status" value="1"/>
</dbReference>
<protein>
    <recommendedName>
        <fullName evidence="13">Camphor resistance CrcB family protein</fullName>
    </recommendedName>
</protein>
<feature type="transmembrane region" description="Helical" evidence="10">
    <location>
        <begin position="188"/>
        <end position="207"/>
    </location>
</feature>
<dbReference type="GO" id="GO:1903425">
    <property type="term" value="F:fluoride transmembrane transporter activity"/>
    <property type="evidence" value="ECO:0007669"/>
    <property type="project" value="TreeGrafter"/>
</dbReference>
<feature type="transmembrane region" description="Helical" evidence="10">
    <location>
        <begin position="340"/>
        <end position="362"/>
    </location>
</feature>
<keyword evidence="5 10" id="KW-1133">Transmembrane helix</keyword>
<dbReference type="InterPro" id="IPR003691">
    <property type="entry name" value="FluC"/>
</dbReference>
<feature type="transmembrane region" description="Helical" evidence="10">
    <location>
        <begin position="789"/>
        <end position="809"/>
    </location>
</feature>
<evidence type="ECO:0008006" key="13">
    <source>
        <dbReference type="Google" id="ProtNLM"/>
    </source>
</evidence>
<feature type="transmembrane region" description="Helical" evidence="10">
    <location>
        <begin position="306"/>
        <end position="324"/>
    </location>
</feature>
<evidence type="ECO:0000313" key="11">
    <source>
        <dbReference type="EMBL" id="KAJ6997830.1"/>
    </source>
</evidence>
<feature type="transmembrane region" description="Helical" evidence="10">
    <location>
        <begin position="273"/>
        <end position="294"/>
    </location>
</feature>
<keyword evidence="6 10" id="KW-0472">Membrane</keyword>
<evidence type="ECO:0000256" key="3">
    <source>
        <dbReference type="ARBA" id="ARBA00022475"/>
    </source>
</evidence>
<dbReference type="EMBL" id="JAQIZT010000005">
    <property type="protein sequence ID" value="KAJ6997830.1"/>
    <property type="molecule type" value="Genomic_DNA"/>
</dbReference>
<reference evidence="11" key="1">
    <citation type="journal article" date="2023" name="Mol. Ecol. Resour.">
        <title>Chromosome-level genome assembly of a triploid poplar Populus alba 'Berolinensis'.</title>
        <authorList>
            <person name="Chen S."/>
            <person name="Yu Y."/>
            <person name="Wang X."/>
            <person name="Wang S."/>
            <person name="Zhang T."/>
            <person name="Zhou Y."/>
            <person name="He R."/>
            <person name="Meng N."/>
            <person name="Wang Y."/>
            <person name="Liu W."/>
            <person name="Liu Z."/>
            <person name="Liu J."/>
            <person name="Guo Q."/>
            <person name="Huang H."/>
            <person name="Sederoff R.R."/>
            <person name="Wang G."/>
            <person name="Qu G."/>
            <person name="Chen S."/>
        </authorList>
    </citation>
    <scope>NUCLEOTIDE SEQUENCE</scope>
    <source>
        <strain evidence="11">SC-2020</strain>
    </source>
</reference>
<evidence type="ECO:0000256" key="1">
    <source>
        <dbReference type="ARBA" id="ARBA00002598"/>
    </source>
</evidence>
<feature type="transmembrane region" description="Helical" evidence="10">
    <location>
        <begin position="735"/>
        <end position="754"/>
    </location>
</feature>
<feature type="transmembrane region" description="Helical" evidence="10">
    <location>
        <begin position="894"/>
        <end position="912"/>
    </location>
</feature>
<comment type="similarity">
    <text evidence="7">Belongs to the fluoride channel Fluc/FEX (TC 1.A.43) family.</text>
</comment>
<feature type="transmembrane region" description="Helical" evidence="10">
    <location>
        <begin position="155"/>
        <end position="176"/>
    </location>
</feature>
<name>A0AAD6W3G3_9ROSI</name>
<feature type="transmembrane region" description="Helical" evidence="10">
    <location>
        <begin position="852"/>
        <end position="874"/>
    </location>
</feature>
<feature type="transmembrane region" description="Helical" evidence="10">
    <location>
        <begin position="631"/>
        <end position="653"/>
    </location>
</feature>
<dbReference type="AlphaFoldDB" id="A0AAD6W3G3"/>
<feature type="transmembrane region" description="Helical" evidence="10">
    <location>
        <begin position="374"/>
        <end position="396"/>
    </location>
</feature>
<comment type="subcellular location">
    <subcellularLocation>
        <location evidence="2">Cell membrane</location>
        <topology evidence="2">Multi-pass membrane protein</topology>
    </subcellularLocation>
</comment>
<feature type="transmembrane region" description="Helical" evidence="10">
    <location>
        <begin position="408"/>
        <end position="429"/>
    </location>
</feature>
<feature type="region of interest" description="Disordered" evidence="9">
    <location>
        <begin position="1"/>
        <end position="23"/>
    </location>
</feature>
<dbReference type="Proteomes" id="UP001164929">
    <property type="component" value="Chromosome 5"/>
</dbReference>
<comment type="function">
    <text evidence="1">Fluoride channel required for the rapid expulsion of cytoplasmic fluoride.</text>
</comment>
<comment type="catalytic activity">
    <reaction evidence="8">
        <text>fluoride(in) = fluoride(out)</text>
        <dbReference type="Rhea" id="RHEA:76159"/>
        <dbReference type="ChEBI" id="CHEBI:17051"/>
    </reaction>
    <physiologicalReaction direction="left-to-right" evidence="8">
        <dbReference type="Rhea" id="RHEA:76160"/>
    </physiologicalReaction>
</comment>
<evidence type="ECO:0000256" key="2">
    <source>
        <dbReference type="ARBA" id="ARBA00004651"/>
    </source>
</evidence>
<evidence type="ECO:0000256" key="4">
    <source>
        <dbReference type="ARBA" id="ARBA00022692"/>
    </source>
</evidence>